<proteinExistence type="inferred from homology"/>
<comment type="similarity">
    <text evidence="3">Belongs to the class-III pyridoxal-phosphate-dependent aminotransferase family.</text>
</comment>
<comment type="cofactor">
    <cofactor evidence="1">
        <name>pyridoxal 5'-phosphate</name>
        <dbReference type="ChEBI" id="CHEBI:597326"/>
    </cofactor>
</comment>
<dbReference type="InterPro" id="IPR015422">
    <property type="entry name" value="PyrdxlP-dep_Trfase_small"/>
</dbReference>
<keyword evidence="2 3" id="KW-0663">Pyridoxal phosphate</keyword>
<gene>
    <name evidence="4" type="ORF">LTR77_009247</name>
</gene>
<dbReference type="Gene3D" id="3.40.640.10">
    <property type="entry name" value="Type I PLP-dependent aspartate aminotransferase-like (Major domain)"/>
    <property type="match status" value="1"/>
</dbReference>
<evidence type="ECO:0000256" key="1">
    <source>
        <dbReference type="ARBA" id="ARBA00001933"/>
    </source>
</evidence>
<dbReference type="InterPro" id="IPR015424">
    <property type="entry name" value="PyrdxlP-dep_Trfase"/>
</dbReference>
<dbReference type="InterPro" id="IPR015421">
    <property type="entry name" value="PyrdxlP-dep_Trfase_major"/>
</dbReference>
<dbReference type="Gene3D" id="3.90.1150.10">
    <property type="entry name" value="Aspartate Aminotransferase, domain 1"/>
    <property type="match status" value="1"/>
</dbReference>
<evidence type="ECO:0000313" key="5">
    <source>
        <dbReference type="Proteomes" id="UP001337655"/>
    </source>
</evidence>
<protein>
    <recommendedName>
        <fullName evidence="6">Glutamate-1-semialdehyde 2,1-aminomutase</fullName>
    </recommendedName>
</protein>
<name>A0AAV9NYJ0_9PEZI</name>
<comment type="caution">
    <text evidence="4">The sequence shown here is derived from an EMBL/GenBank/DDBJ whole genome shotgun (WGS) entry which is preliminary data.</text>
</comment>
<dbReference type="PANTHER" id="PTHR43713">
    <property type="entry name" value="GLUTAMATE-1-SEMIALDEHYDE 2,1-AMINOMUTASE"/>
    <property type="match status" value="1"/>
</dbReference>
<reference evidence="4 5" key="1">
    <citation type="submission" date="2023-08" db="EMBL/GenBank/DDBJ databases">
        <title>Black Yeasts Isolated from many extreme environments.</title>
        <authorList>
            <person name="Coleine C."/>
            <person name="Stajich J.E."/>
            <person name="Selbmann L."/>
        </authorList>
    </citation>
    <scope>NUCLEOTIDE SEQUENCE [LARGE SCALE GENOMIC DNA]</scope>
    <source>
        <strain evidence="4 5">CCFEE 5935</strain>
    </source>
</reference>
<evidence type="ECO:0000256" key="3">
    <source>
        <dbReference type="RuleBase" id="RU003560"/>
    </source>
</evidence>
<dbReference type="GO" id="GO:0008483">
    <property type="term" value="F:transaminase activity"/>
    <property type="evidence" value="ECO:0007669"/>
    <property type="project" value="InterPro"/>
</dbReference>
<dbReference type="EMBL" id="JAVRRT010000017">
    <property type="protein sequence ID" value="KAK5165149.1"/>
    <property type="molecule type" value="Genomic_DNA"/>
</dbReference>
<dbReference type="Pfam" id="PF00202">
    <property type="entry name" value="Aminotran_3"/>
    <property type="match status" value="1"/>
</dbReference>
<dbReference type="GeneID" id="89930579"/>
<dbReference type="PANTHER" id="PTHR43713:SF3">
    <property type="entry name" value="GLUTAMATE-1-SEMIALDEHYDE 2,1-AMINOMUTASE 1, CHLOROPLASTIC-RELATED"/>
    <property type="match status" value="1"/>
</dbReference>
<organism evidence="4 5">
    <name type="scientific">Saxophila tyrrhenica</name>
    <dbReference type="NCBI Taxonomy" id="1690608"/>
    <lineage>
        <taxon>Eukaryota</taxon>
        <taxon>Fungi</taxon>
        <taxon>Dikarya</taxon>
        <taxon>Ascomycota</taxon>
        <taxon>Pezizomycotina</taxon>
        <taxon>Dothideomycetes</taxon>
        <taxon>Dothideomycetidae</taxon>
        <taxon>Mycosphaerellales</taxon>
        <taxon>Extremaceae</taxon>
        <taxon>Saxophila</taxon>
    </lineage>
</organism>
<dbReference type="Proteomes" id="UP001337655">
    <property type="component" value="Unassembled WGS sequence"/>
</dbReference>
<dbReference type="AlphaFoldDB" id="A0AAV9NYJ0"/>
<evidence type="ECO:0000256" key="2">
    <source>
        <dbReference type="ARBA" id="ARBA00022898"/>
    </source>
</evidence>
<evidence type="ECO:0008006" key="6">
    <source>
        <dbReference type="Google" id="ProtNLM"/>
    </source>
</evidence>
<dbReference type="SUPFAM" id="SSF53383">
    <property type="entry name" value="PLP-dependent transferases"/>
    <property type="match status" value="1"/>
</dbReference>
<keyword evidence="5" id="KW-1185">Reference proteome</keyword>
<accession>A0AAV9NYJ0</accession>
<evidence type="ECO:0000313" key="4">
    <source>
        <dbReference type="EMBL" id="KAK5165149.1"/>
    </source>
</evidence>
<dbReference type="InterPro" id="IPR005814">
    <property type="entry name" value="Aminotrans_3"/>
</dbReference>
<sequence>MPSATAEKTYDNLANAFTRNNPKSKTIYNAATNSLPGGNTRSVLYYHPFPLSMSRASGSQLFSVDGHAYIDLLGEYTAGLYGHSEPLILAAITEAAKRGLNYGSQHEDEVRLAELVKQRFPSMDLMRFTNSGTEATLMALAAAKAFTGRKKIVVFDGGYHGGAFTFKDGKSAAVNAPHEWLIARYNDLTSVRALLDSEENAGKVAAILVEPMLGSGGAIPPTAGFLEGLREAATAAGAVLIFDEVMTSRMHSGGGIQSQMPADLCPDMTTLGKYIGGGMSFGAFGGKQAIMELFDPRKPNALQHAGTFNNNVLTMSAGRVGLEQVFMPERASQLHARGDKLRKALQDASRGTLMKITGYGSIMCFHFTESTVEDVRSPQDLKDDDKTLSSIFHLFMLERGYYIARRGFLALSLALTEEQLDGFVEVVREFLRVHENLVKSQSSRARL</sequence>
<dbReference type="GO" id="GO:0030170">
    <property type="term" value="F:pyridoxal phosphate binding"/>
    <property type="evidence" value="ECO:0007669"/>
    <property type="project" value="InterPro"/>
</dbReference>
<dbReference type="RefSeq" id="XP_064655292.1">
    <property type="nucleotide sequence ID" value="XM_064806475.1"/>
</dbReference>